<organism evidence="1">
    <name type="scientific">Arundo donax</name>
    <name type="common">Giant reed</name>
    <name type="synonym">Donax arundinaceus</name>
    <dbReference type="NCBI Taxonomy" id="35708"/>
    <lineage>
        <taxon>Eukaryota</taxon>
        <taxon>Viridiplantae</taxon>
        <taxon>Streptophyta</taxon>
        <taxon>Embryophyta</taxon>
        <taxon>Tracheophyta</taxon>
        <taxon>Spermatophyta</taxon>
        <taxon>Magnoliopsida</taxon>
        <taxon>Liliopsida</taxon>
        <taxon>Poales</taxon>
        <taxon>Poaceae</taxon>
        <taxon>PACMAD clade</taxon>
        <taxon>Arundinoideae</taxon>
        <taxon>Arundineae</taxon>
        <taxon>Arundo</taxon>
    </lineage>
</organism>
<dbReference type="EMBL" id="GBRH01265452">
    <property type="protein sequence ID" value="JAD32443.1"/>
    <property type="molecule type" value="Transcribed_RNA"/>
</dbReference>
<dbReference type="AlphaFoldDB" id="A0A0A8Z412"/>
<accession>A0A0A8Z412</accession>
<name>A0A0A8Z412_ARUDO</name>
<proteinExistence type="predicted"/>
<reference evidence="1" key="1">
    <citation type="submission" date="2014-09" db="EMBL/GenBank/DDBJ databases">
        <authorList>
            <person name="Magalhaes I.L.F."/>
            <person name="Oliveira U."/>
            <person name="Santos F.R."/>
            <person name="Vidigal T.H.D.A."/>
            <person name="Brescovit A.D."/>
            <person name="Santos A.J."/>
        </authorList>
    </citation>
    <scope>NUCLEOTIDE SEQUENCE</scope>
    <source>
        <tissue evidence="1">Shoot tissue taken approximately 20 cm above the soil surface</tissue>
    </source>
</reference>
<sequence length="45" mass="5367">METAFLLMHIIILSNKTLFWEAPFHTGKVNFFQTMYDEQVTDRCV</sequence>
<protein>
    <submittedName>
        <fullName evidence="1">Uncharacterized protein</fullName>
    </submittedName>
</protein>
<evidence type="ECO:0000313" key="1">
    <source>
        <dbReference type="EMBL" id="JAD32443.1"/>
    </source>
</evidence>
<reference evidence="1" key="2">
    <citation type="journal article" date="2015" name="Data Brief">
        <title>Shoot transcriptome of the giant reed, Arundo donax.</title>
        <authorList>
            <person name="Barrero R.A."/>
            <person name="Guerrero F.D."/>
            <person name="Moolhuijzen P."/>
            <person name="Goolsby J.A."/>
            <person name="Tidwell J."/>
            <person name="Bellgard S.E."/>
            <person name="Bellgard M.I."/>
        </authorList>
    </citation>
    <scope>NUCLEOTIDE SEQUENCE</scope>
    <source>
        <tissue evidence="1">Shoot tissue taken approximately 20 cm above the soil surface</tissue>
    </source>
</reference>